<keyword evidence="3" id="KW-0862">Zinc</keyword>
<dbReference type="InterPro" id="IPR052717">
    <property type="entry name" value="Vacuolar_transposase_reg"/>
</dbReference>
<dbReference type="Pfam" id="PF02892">
    <property type="entry name" value="zf-BED"/>
    <property type="match status" value="1"/>
</dbReference>
<dbReference type="GO" id="GO:0008270">
    <property type="term" value="F:zinc ion binding"/>
    <property type="evidence" value="ECO:0007669"/>
    <property type="project" value="UniProtKB-KW"/>
</dbReference>
<dbReference type="GeneID" id="117563910"/>
<dbReference type="RefSeq" id="XP_034098363.2">
    <property type="nucleotide sequence ID" value="XM_034242472.2"/>
</dbReference>
<evidence type="ECO:0000259" key="5">
    <source>
        <dbReference type="PROSITE" id="PS50808"/>
    </source>
</evidence>
<dbReference type="PANTHER" id="PTHR46169">
    <property type="entry name" value="DNA REPLICATION-RELATED ELEMENT FACTOR, ISOFORM A"/>
    <property type="match status" value="1"/>
</dbReference>
<dbReference type="PROSITE" id="PS50808">
    <property type="entry name" value="ZF_BED"/>
    <property type="match status" value="1"/>
</dbReference>
<dbReference type="InterPro" id="IPR003656">
    <property type="entry name" value="Znf_BED"/>
</dbReference>
<dbReference type="GO" id="GO:0016874">
    <property type="term" value="F:ligase activity"/>
    <property type="evidence" value="ECO:0007669"/>
    <property type="project" value="UniProtKB-KW"/>
</dbReference>
<proteinExistence type="predicted"/>
<dbReference type="GO" id="GO:0005634">
    <property type="term" value="C:nucleus"/>
    <property type="evidence" value="ECO:0007669"/>
    <property type="project" value="TreeGrafter"/>
</dbReference>
<evidence type="ECO:0000256" key="2">
    <source>
        <dbReference type="ARBA" id="ARBA00022771"/>
    </source>
</evidence>
<gene>
    <name evidence="7" type="primary">LOC117563910</name>
</gene>
<dbReference type="InterPro" id="IPR012337">
    <property type="entry name" value="RNaseH-like_sf"/>
</dbReference>
<dbReference type="GO" id="GO:0006357">
    <property type="term" value="P:regulation of transcription by RNA polymerase II"/>
    <property type="evidence" value="ECO:0007669"/>
    <property type="project" value="TreeGrafter"/>
</dbReference>
<evidence type="ECO:0000313" key="7">
    <source>
        <dbReference type="RefSeq" id="XP_034098363.2"/>
    </source>
</evidence>
<dbReference type="InterPro" id="IPR036236">
    <property type="entry name" value="Znf_C2H2_sf"/>
</dbReference>
<protein>
    <submittedName>
        <fullName evidence="7">E3 SUMO-protein ligase ZBED1</fullName>
    </submittedName>
</protein>
<dbReference type="GO" id="GO:0003677">
    <property type="term" value="F:DNA binding"/>
    <property type="evidence" value="ECO:0007669"/>
    <property type="project" value="InterPro"/>
</dbReference>
<feature type="domain" description="BED-type" evidence="5">
    <location>
        <begin position="1"/>
        <end position="50"/>
    </location>
</feature>
<dbReference type="PANTHER" id="PTHR46169:SF29">
    <property type="entry name" value="DNA REPLICATION-RELATED ELEMENT FACTOR, ISOFORM A"/>
    <property type="match status" value="1"/>
</dbReference>
<dbReference type="SUPFAM" id="SSF57667">
    <property type="entry name" value="beta-beta-alpha zinc fingers"/>
    <property type="match status" value="1"/>
</dbReference>
<sequence>MARSKIWKYYDKLDLQTAQCLLCEKIIKTSGNTSNLMKHMKTHPTIDVNDHQSIVVRGMLKRESMPLKTRGKKILKYASIKVKSEPKREHNSDPVGDMDVNMIEFVDAEAHAAVESVVNEETYANWTTAETESAAETVSAADIIEFEPKEAQYQSDQQHEHHEDSLPELDDINDCQSVYSSVYQDNLAYFVCRDKQPLDIIKGEGFKRFTQVLCPSFQLPSIKQLGARIAQKAELHTTQMRQQLGNMQTLSLSCNINQANGTAELSYLEVAAHYHEGVHRRSRTLSVQALPMQYNTSSIVERLERICQRFEINKSKIMCIVSRSNRMLENAVATLLGSQRHVPCFAQLLETMLESVVQRQEFSELCDKVRRRVAHQLSNSLTTTDVKLDVNGRAISSYEMLELYMRHTTHTSHKLQNPNSSQLSAIDATTPALNSDEIELALELLSVLGPLASAVRQVCGSSISSYPCASNALPILYTILNELKQPENVNQQQHQIAYEMRLFVIKQLEECFDGLEKNMMLAMSSLLDPRFRNMPFQSASLVAKYMTHLYNLYEEKVETTADDSDDETTTDGYDIWSAYRAFSQEKHKQITMIGEQENQDEISSYFCANISSLQTEPLLLWKDLAQFHPFLHSLSKKYLHIPASAIPPARLFTAAGAEVLAQHKKLMSDHMNNVLLMSDCTQEEWKL</sequence>
<dbReference type="OrthoDB" id="10043784at2759"/>
<keyword evidence="7" id="KW-0436">Ligase</keyword>
<evidence type="ECO:0000256" key="4">
    <source>
        <dbReference type="PROSITE-ProRule" id="PRU00027"/>
    </source>
</evidence>
<dbReference type="SUPFAM" id="SSF140996">
    <property type="entry name" value="Hermes dimerisation domain"/>
    <property type="match status" value="1"/>
</dbReference>
<dbReference type="SUPFAM" id="SSF53098">
    <property type="entry name" value="Ribonuclease H-like"/>
    <property type="match status" value="1"/>
</dbReference>
<accession>A0A6P8WGF2</accession>
<reference evidence="7" key="1">
    <citation type="submission" date="2025-08" db="UniProtKB">
        <authorList>
            <consortium name="RefSeq"/>
        </authorList>
    </citation>
    <scope>IDENTIFICATION</scope>
    <source>
        <strain evidence="7">15112-1751.03</strain>
        <tissue evidence="7">Whole Adult</tissue>
    </source>
</reference>
<keyword evidence="1" id="KW-0479">Metal-binding</keyword>
<name>A0A6P8WGF2_DROAB</name>
<evidence type="ECO:0000256" key="3">
    <source>
        <dbReference type="ARBA" id="ARBA00022833"/>
    </source>
</evidence>
<organism evidence="6 7">
    <name type="scientific">Drosophila albomicans</name>
    <name type="common">Fruit fly</name>
    <dbReference type="NCBI Taxonomy" id="7291"/>
    <lineage>
        <taxon>Eukaryota</taxon>
        <taxon>Metazoa</taxon>
        <taxon>Ecdysozoa</taxon>
        <taxon>Arthropoda</taxon>
        <taxon>Hexapoda</taxon>
        <taxon>Insecta</taxon>
        <taxon>Pterygota</taxon>
        <taxon>Neoptera</taxon>
        <taxon>Endopterygota</taxon>
        <taxon>Diptera</taxon>
        <taxon>Brachycera</taxon>
        <taxon>Muscomorpha</taxon>
        <taxon>Ephydroidea</taxon>
        <taxon>Drosophilidae</taxon>
        <taxon>Drosophila</taxon>
    </lineage>
</organism>
<dbReference type="AlphaFoldDB" id="A0A6P8WGF2"/>
<keyword evidence="6" id="KW-1185">Reference proteome</keyword>
<keyword evidence="2 4" id="KW-0863">Zinc-finger</keyword>
<dbReference type="Proteomes" id="UP000515160">
    <property type="component" value="Chromosome 2L"/>
</dbReference>
<evidence type="ECO:0000256" key="1">
    <source>
        <dbReference type="ARBA" id="ARBA00022723"/>
    </source>
</evidence>
<evidence type="ECO:0000313" key="6">
    <source>
        <dbReference type="Proteomes" id="UP000515160"/>
    </source>
</evidence>
<dbReference type="SMART" id="SM00614">
    <property type="entry name" value="ZnF_BED"/>
    <property type="match status" value="1"/>
</dbReference>